<name>A0A1D1VWV7_RAMVA</name>
<dbReference type="EMBL" id="BDGG01000009">
    <property type="protein sequence ID" value="GAV03099.1"/>
    <property type="molecule type" value="Genomic_DNA"/>
</dbReference>
<organism evidence="1 2">
    <name type="scientific">Ramazzottius varieornatus</name>
    <name type="common">Water bear</name>
    <name type="synonym">Tardigrade</name>
    <dbReference type="NCBI Taxonomy" id="947166"/>
    <lineage>
        <taxon>Eukaryota</taxon>
        <taxon>Metazoa</taxon>
        <taxon>Ecdysozoa</taxon>
        <taxon>Tardigrada</taxon>
        <taxon>Eutardigrada</taxon>
        <taxon>Parachela</taxon>
        <taxon>Hypsibioidea</taxon>
        <taxon>Ramazzottiidae</taxon>
        <taxon>Ramazzottius</taxon>
    </lineage>
</organism>
<keyword evidence="2" id="KW-1185">Reference proteome</keyword>
<accession>A0A1D1VWV7</accession>
<reference evidence="1 2" key="1">
    <citation type="journal article" date="2016" name="Nat. Commun.">
        <title>Extremotolerant tardigrade genome and improved radiotolerance of human cultured cells by tardigrade-unique protein.</title>
        <authorList>
            <person name="Hashimoto T."/>
            <person name="Horikawa D.D."/>
            <person name="Saito Y."/>
            <person name="Kuwahara H."/>
            <person name="Kozuka-Hata H."/>
            <person name="Shin-I T."/>
            <person name="Minakuchi Y."/>
            <person name="Ohishi K."/>
            <person name="Motoyama A."/>
            <person name="Aizu T."/>
            <person name="Enomoto A."/>
            <person name="Kondo K."/>
            <person name="Tanaka S."/>
            <person name="Hara Y."/>
            <person name="Koshikawa S."/>
            <person name="Sagara H."/>
            <person name="Miura T."/>
            <person name="Yokobori S."/>
            <person name="Miyagawa K."/>
            <person name="Suzuki Y."/>
            <person name="Kubo T."/>
            <person name="Oyama M."/>
            <person name="Kohara Y."/>
            <person name="Fujiyama A."/>
            <person name="Arakawa K."/>
            <person name="Katayama T."/>
            <person name="Toyoda A."/>
            <person name="Kunieda T."/>
        </authorList>
    </citation>
    <scope>NUCLEOTIDE SEQUENCE [LARGE SCALE GENOMIC DNA]</scope>
    <source>
        <strain evidence="1 2">YOKOZUNA-1</strain>
    </source>
</reference>
<gene>
    <name evidence="1" type="primary">RvY_13579-1</name>
    <name evidence="1" type="synonym">RvY_13579.1</name>
    <name evidence="1" type="ORF">RvY_13579</name>
</gene>
<evidence type="ECO:0000313" key="2">
    <source>
        <dbReference type="Proteomes" id="UP000186922"/>
    </source>
</evidence>
<proteinExistence type="predicted"/>
<protein>
    <submittedName>
        <fullName evidence="1">Uncharacterized protein</fullName>
    </submittedName>
</protein>
<evidence type="ECO:0000313" key="1">
    <source>
        <dbReference type="EMBL" id="GAV03099.1"/>
    </source>
</evidence>
<dbReference type="Proteomes" id="UP000186922">
    <property type="component" value="Unassembled WGS sequence"/>
</dbReference>
<dbReference type="AlphaFoldDB" id="A0A1D1VWV7"/>
<sequence>MFVEMPTEQRFLWRAWTKMGTWLSCCFSETNPAKRAHDPQQLRPPNSYVLANKLSVDRPVLLK</sequence>
<comment type="caution">
    <text evidence="1">The sequence shown here is derived from an EMBL/GenBank/DDBJ whole genome shotgun (WGS) entry which is preliminary data.</text>
</comment>